<dbReference type="Proteomes" id="UP001597560">
    <property type="component" value="Unassembled WGS sequence"/>
</dbReference>
<comment type="caution">
    <text evidence="1">The sequence shown here is derived from an EMBL/GenBank/DDBJ whole genome shotgun (WGS) entry which is preliminary data.</text>
</comment>
<protein>
    <submittedName>
        <fullName evidence="1">Uncharacterized protein</fullName>
    </submittedName>
</protein>
<accession>A0ABW6B423</accession>
<keyword evidence="2" id="KW-1185">Reference proteome</keyword>
<evidence type="ECO:0000313" key="1">
    <source>
        <dbReference type="EMBL" id="MFD2963692.1"/>
    </source>
</evidence>
<evidence type="ECO:0000313" key="2">
    <source>
        <dbReference type="Proteomes" id="UP001597560"/>
    </source>
</evidence>
<name>A0ABW6B423_9SPHI</name>
<dbReference type="RefSeq" id="WP_377611804.1">
    <property type="nucleotide sequence ID" value="NZ_JBHUPA010000008.1"/>
</dbReference>
<proteinExistence type="predicted"/>
<dbReference type="EMBL" id="JBHUPA010000008">
    <property type="protein sequence ID" value="MFD2963692.1"/>
    <property type="molecule type" value="Genomic_DNA"/>
</dbReference>
<reference evidence="2" key="1">
    <citation type="journal article" date="2019" name="Int. J. Syst. Evol. Microbiol.">
        <title>The Global Catalogue of Microorganisms (GCM) 10K type strain sequencing project: providing services to taxonomists for standard genome sequencing and annotation.</title>
        <authorList>
            <consortium name="The Broad Institute Genomics Platform"/>
            <consortium name="The Broad Institute Genome Sequencing Center for Infectious Disease"/>
            <person name="Wu L."/>
            <person name="Ma J."/>
        </authorList>
    </citation>
    <scope>NUCLEOTIDE SEQUENCE [LARGE SCALE GENOMIC DNA]</scope>
    <source>
        <strain evidence="2">KCTC 23098</strain>
    </source>
</reference>
<gene>
    <name evidence="1" type="ORF">ACFS6J_17940</name>
</gene>
<sequence>MSKVNQDVKGNPDLFKELLSDKKYVLTNTIQLHHKINNAVWLIGKSKVQHKNIGDEISLIIEQSKRESKYGIKLRCTSFTQEPFFRFDSDGPAHRNSFPDIPLEKQSVSTPHFNTFNDKGMPFAYKNETLKKEEEAKEIVEDINFGVSLFCMETNTSLSDGNFPNIVEKVPEIKFEDTKLINFDQINFE</sequence>
<organism evidence="1 2">
    <name type="scientific">Olivibacter jilunii</name>
    <dbReference type="NCBI Taxonomy" id="985016"/>
    <lineage>
        <taxon>Bacteria</taxon>
        <taxon>Pseudomonadati</taxon>
        <taxon>Bacteroidota</taxon>
        <taxon>Sphingobacteriia</taxon>
        <taxon>Sphingobacteriales</taxon>
        <taxon>Sphingobacteriaceae</taxon>
        <taxon>Olivibacter</taxon>
    </lineage>
</organism>